<keyword evidence="2" id="KW-1185">Reference proteome</keyword>
<evidence type="ECO:0000313" key="1">
    <source>
        <dbReference type="EMBL" id="RWR97816.1"/>
    </source>
</evidence>
<dbReference type="Proteomes" id="UP000283530">
    <property type="component" value="Unassembled WGS sequence"/>
</dbReference>
<reference evidence="1 2" key="1">
    <citation type="journal article" date="2019" name="Nat. Plants">
        <title>Stout camphor tree genome fills gaps in understanding of flowering plant genome evolution.</title>
        <authorList>
            <person name="Chaw S.M."/>
            <person name="Liu Y.C."/>
            <person name="Wu Y.W."/>
            <person name="Wang H.Y."/>
            <person name="Lin C.I."/>
            <person name="Wu C.S."/>
            <person name="Ke H.M."/>
            <person name="Chang L.Y."/>
            <person name="Hsu C.Y."/>
            <person name="Yang H.T."/>
            <person name="Sudianto E."/>
            <person name="Hsu M.H."/>
            <person name="Wu K.P."/>
            <person name="Wang L.N."/>
            <person name="Leebens-Mack J.H."/>
            <person name="Tsai I.J."/>
        </authorList>
    </citation>
    <scope>NUCLEOTIDE SEQUENCE [LARGE SCALE GENOMIC DNA]</scope>
    <source>
        <strain evidence="2">cv. Chaw 1501</strain>
        <tissue evidence="1">Young leaves</tissue>
    </source>
</reference>
<gene>
    <name evidence="1" type="ORF">CKAN_02727500</name>
</gene>
<name>A0A3S3NM09_9MAGN</name>
<dbReference type="EMBL" id="QPKB01000072">
    <property type="protein sequence ID" value="RWR97816.1"/>
    <property type="molecule type" value="Genomic_DNA"/>
</dbReference>
<organism evidence="1 2">
    <name type="scientific">Cinnamomum micranthum f. kanehirae</name>
    <dbReference type="NCBI Taxonomy" id="337451"/>
    <lineage>
        <taxon>Eukaryota</taxon>
        <taxon>Viridiplantae</taxon>
        <taxon>Streptophyta</taxon>
        <taxon>Embryophyta</taxon>
        <taxon>Tracheophyta</taxon>
        <taxon>Spermatophyta</taxon>
        <taxon>Magnoliopsida</taxon>
        <taxon>Magnoliidae</taxon>
        <taxon>Laurales</taxon>
        <taxon>Lauraceae</taxon>
        <taxon>Cinnamomum</taxon>
    </lineage>
</organism>
<protein>
    <submittedName>
        <fullName evidence="1">Uncharacterized protein</fullName>
    </submittedName>
</protein>
<accession>A0A3S3NM09</accession>
<comment type="caution">
    <text evidence="1">The sequence shown here is derived from an EMBL/GenBank/DDBJ whole genome shotgun (WGS) entry which is preliminary data.</text>
</comment>
<sequence length="202" mass="21595">MGSLAFLYLCDDTTRQVLVPAVSLPRSVPDSCEPGALLLDWRRCLPEPVKRPSFSVSGSCSPSHICDMRQPAHRLYNGESLYISGVVGVAGARGDRHVPLAVGRKGESTWPPRSWEAAGAEIAPFVPSIRKSTRDSPKEKKQQLFFPFSPQAKQALVVGCFPGGESRGYGSPMNGSRSGLDADSNAESIAGVTTSLLLPVLI</sequence>
<evidence type="ECO:0000313" key="2">
    <source>
        <dbReference type="Proteomes" id="UP000283530"/>
    </source>
</evidence>
<proteinExistence type="predicted"/>
<dbReference type="AlphaFoldDB" id="A0A3S3NM09"/>